<reference evidence="2" key="1">
    <citation type="submission" date="2016-10" db="EMBL/GenBank/DDBJ databases">
        <authorList>
            <person name="Varghese N."/>
            <person name="Submissions S."/>
        </authorList>
    </citation>
    <scope>NUCLEOTIDE SEQUENCE [LARGE SCALE GENOMIC DNA]</scope>
    <source>
        <strain evidence="2">CGMCC 1.10223</strain>
    </source>
</reference>
<organism evidence="1 2">
    <name type="scientific">Paenibacillus algorifonticola</name>
    <dbReference type="NCBI Taxonomy" id="684063"/>
    <lineage>
        <taxon>Bacteria</taxon>
        <taxon>Bacillati</taxon>
        <taxon>Bacillota</taxon>
        <taxon>Bacilli</taxon>
        <taxon>Bacillales</taxon>
        <taxon>Paenibacillaceae</taxon>
        <taxon>Paenibacillus</taxon>
    </lineage>
</organism>
<proteinExistence type="predicted"/>
<sequence length="63" mass="6965">MRGIRDIERKIEQVESKALVTEKTEQSESQPAEMTEAQIAKGYVAAVRVLLLEDGDPPLELPG</sequence>
<dbReference type="AlphaFoldDB" id="A0A1I2HPU8"/>
<evidence type="ECO:0000313" key="1">
    <source>
        <dbReference type="EMBL" id="SFF31330.1"/>
    </source>
</evidence>
<protein>
    <submittedName>
        <fullName evidence="1">Uncharacterized protein</fullName>
    </submittedName>
</protein>
<keyword evidence="2" id="KW-1185">Reference proteome</keyword>
<accession>A0A1I2HPU8</accession>
<gene>
    <name evidence="1" type="ORF">SAMN04487969_12512</name>
</gene>
<dbReference type="Proteomes" id="UP000183410">
    <property type="component" value="Unassembled WGS sequence"/>
</dbReference>
<evidence type="ECO:0000313" key="2">
    <source>
        <dbReference type="Proteomes" id="UP000183410"/>
    </source>
</evidence>
<dbReference type="EMBL" id="FONN01000025">
    <property type="protein sequence ID" value="SFF31330.1"/>
    <property type="molecule type" value="Genomic_DNA"/>
</dbReference>
<name>A0A1I2HPU8_9BACL</name>